<dbReference type="EMBL" id="AAZDVE040000006">
    <property type="protein sequence ID" value="EMP9432202.1"/>
    <property type="molecule type" value="Genomic_DNA"/>
</dbReference>
<dbReference type="Gene3D" id="3.20.20.140">
    <property type="entry name" value="Metal-dependent hydrolases"/>
    <property type="match status" value="1"/>
</dbReference>
<name>A0AAI9HYQ6_PROST</name>
<proteinExistence type="predicted"/>
<evidence type="ECO:0000259" key="1">
    <source>
        <dbReference type="Pfam" id="PF07969"/>
    </source>
</evidence>
<comment type="caution">
    <text evidence="2">The sequence shown here is derived from an EMBL/GenBank/DDBJ whole genome shotgun (WGS) entry which is preliminary data.</text>
</comment>
<dbReference type="Gene3D" id="3.10.310.70">
    <property type="match status" value="1"/>
</dbReference>
<dbReference type="SUPFAM" id="SSF51556">
    <property type="entry name" value="Metallo-dependent hydrolases"/>
    <property type="match status" value="1"/>
</dbReference>
<dbReference type="InterPro" id="IPR013108">
    <property type="entry name" value="Amidohydro_3"/>
</dbReference>
<dbReference type="AlphaFoldDB" id="A0AAI9HYQ6"/>
<dbReference type="PANTHER" id="PTHR22642:SF2">
    <property type="entry name" value="PROTEIN LONG AFTER FAR-RED 3"/>
    <property type="match status" value="1"/>
</dbReference>
<dbReference type="SUPFAM" id="SSF51338">
    <property type="entry name" value="Composite domain of metallo-dependent hydrolases"/>
    <property type="match status" value="1"/>
</dbReference>
<dbReference type="PANTHER" id="PTHR22642">
    <property type="entry name" value="IMIDAZOLONEPROPIONASE"/>
    <property type="match status" value="1"/>
</dbReference>
<organism evidence="2">
    <name type="scientific">Providencia stuartii</name>
    <dbReference type="NCBI Taxonomy" id="588"/>
    <lineage>
        <taxon>Bacteria</taxon>
        <taxon>Pseudomonadati</taxon>
        <taxon>Pseudomonadota</taxon>
        <taxon>Gammaproteobacteria</taxon>
        <taxon>Enterobacterales</taxon>
        <taxon>Morganellaceae</taxon>
        <taxon>Providencia</taxon>
    </lineage>
</organism>
<evidence type="ECO:0000313" key="2">
    <source>
        <dbReference type="EMBL" id="EMP9432202.1"/>
    </source>
</evidence>
<dbReference type="InterPro" id="IPR032466">
    <property type="entry name" value="Metal_Hydrolase"/>
</dbReference>
<dbReference type="Pfam" id="PF07969">
    <property type="entry name" value="Amidohydro_3"/>
    <property type="match status" value="1"/>
</dbReference>
<protein>
    <submittedName>
        <fullName evidence="2">Amidohydrolase family protein</fullName>
    </submittedName>
</protein>
<accession>A0AAI9HYQ6</accession>
<gene>
    <name evidence="2" type="ORF">JRA39_001219</name>
</gene>
<dbReference type="GO" id="GO:0016810">
    <property type="term" value="F:hydrolase activity, acting on carbon-nitrogen (but not peptide) bonds"/>
    <property type="evidence" value="ECO:0007669"/>
    <property type="project" value="InterPro"/>
</dbReference>
<feature type="domain" description="Amidohydrolase 3" evidence="1">
    <location>
        <begin position="52"/>
        <end position="554"/>
    </location>
</feature>
<dbReference type="InterPro" id="IPR011059">
    <property type="entry name" value="Metal-dep_hydrolase_composite"/>
</dbReference>
<dbReference type="Gene3D" id="2.30.40.10">
    <property type="entry name" value="Urease, subunit C, domain 1"/>
    <property type="match status" value="1"/>
</dbReference>
<reference evidence="2" key="1">
    <citation type="submission" date="2024-02" db="EMBL/GenBank/DDBJ databases">
        <authorList>
            <consortium name="Clinical and Environmental Microbiology Branch: Whole genome sequencing antimicrobial resistance pathogens in the healthcare setting"/>
        </authorList>
    </citation>
    <scope>NUCLEOTIDE SEQUENCE</scope>
    <source>
        <strain evidence="2">2020GO-00142</strain>
    </source>
</reference>
<sequence>MNQEADLVIINAKVATVDSLFSFAEAIAVSQGRIIDVGSNDDISQKIGVQTQVIDANKKLVLPAANDAHIHATHTGMLISGDFLDLFESKGKNEFDSKLDAHVLMNNNKEWIYGIGCPFELIDDNQDNVIVDSHYLTKKTEGKLATFSDFSLHNLIVNKNVIDLVGLGKELIDLPKEVGRIGVDKKGEPTGIISEWGAMNLVGKYLPQLSDEALKNYILLIQSHLLKNGITSYTDILGPGGDNLFHGAWSSRIIRLYKELYDENKLLTRVSVNLFAAKDGIHSFKHVIAGIEEFELPTNINKSWLKINTIKLFGDSSPCIRKSHNHYHGELTFQGDTVEEQITELKRTIVELHRLGWQVGIHAIGGKTIDAAIEAFAYAEEIMPNKDLRHFIIHGDDLTIDNAKTMAKNNILLSCQPIAGYSIIDNIKQIMPDTYNSNLFNWQAYINEGVVVAAGSDACCFPFNWLKGLEFTLTRKAKNNQIYQPELACHIEDAIRMYTINGAKQEHLEHERGSIEIGKWADLQILSHDIFTIPSHQIGETSVIATICHGKMVYKQ</sequence>